<evidence type="ECO:0000313" key="2">
    <source>
        <dbReference type="EMBL" id="KRL12843.1"/>
    </source>
</evidence>
<dbReference type="EMBL" id="AZEC01000005">
    <property type="protein sequence ID" value="KRL12843.1"/>
    <property type="molecule type" value="Genomic_DNA"/>
</dbReference>
<feature type="transmembrane region" description="Helical" evidence="1">
    <location>
        <begin position="240"/>
        <end position="260"/>
    </location>
</feature>
<evidence type="ECO:0000256" key="1">
    <source>
        <dbReference type="SAM" id="Phobius"/>
    </source>
</evidence>
<feature type="transmembrane region" description="Helical" evidence="1">
    <location>
        <begin position="78"/>
        <end position="96"/>
    </location>
</feature>
<reference evidence="2 3" key="1">
    <citation type="journal article" date="2015" name="Genome Announc.">
        <title>Expanding the biotechnology potential of lactobacilli through comparative genomics of 213 strains and associated genera.</title>
        <authorList>
            <person name="Sun Z."/>
            <person name="Harris H.M."/>
            <person name="McCann A."/>
            <person name="Guo C."/>
            <person name="Argimon S."/>
            <person name="Zhang W."/>
            <person name="Yang X."/>
            <person name="Jeffery I.B."/>
            <person name="Cooney J.C."/>
            <person name="Kagawa T.F."/>
            <person name="Liu W."/>
            <person name="Song Y."/>
            <person name="Salvetti E."/>
            <person name="Wrobel A."/>
            <person name="Rasinkangas P."/>
            <person name="Parkhill J."/>
            <person name="Rea M.C."/>
            <person name="O'Sullivan O."/>
            <person name="Ritari J."/>
            <person name="Douillard F.P."/>
            <person name="Paul Ross R."/>
            <person name="Yang R."/>
            <person name="Briner A.E."/>
            <person name="Felis G.E."/>
            <person name="de Vos W.M."/>
            <person name="Barrangou R."/>
            <person name="Klaenhammer T.R."/>
            <person name="Caufield P.W."/>
            <person name="Cui Y."/>
            <person name="Zhang H."/>
            <person name="O'Toole P.W."/>
        </authorList>
    </citation>
    <scope>NUCLEOTIDE SEQUENCE [LARGE SCALE GENOMIC DNA]</scope>
    <source>
        <strain evidence="2 3">DSM 12744</strain>
    </source>
</reference>
<name>A0A0R1N7L8_9LACO</name>
<keyword evidence="1" id="KW-1133">Transmembrane helix</keyword>
<organism evidence="2 3">
    <name type="scientific">Schleiferilactobacillus perolens DSM 12744</name>
    <dbReference type="NCBI Taxonomy" id="1423792"/>
    <lineage>
        <taxon>Bacteria</taxon>
        <taxon>Bacillati</taxon>
        <taxon>Bacillota</taxon>
        <taxon>Bacilli</taxon>
        <taxon>Lactobacillales</taxon>
        <taxon>Lactobacillaceae</taxon>
        <taxon>Schleiferilactobacillus</taxon>
    </lineage>
</organism>
<feature type="transmembrane region" description="Helical" evidence="1">
    <location>
        <begin position="272"/>
        <end position="293"/>
    </location>
</feature>
<accession>A0A0R1N7L8</accession>
<dbReference type="STRING" id="1423792.FD09_GL002382"/>
<comment type="caution">
    <text evidence="2">The sequence shown here is derived from an EMBL/GenBank/DDBJ whole genome shotgun (WGS) entry which is preliminary data.</text>
</comment>
<feature type="transmembrane region" description="Helical" evidence="1">
    <location>
        <begin position="50"/>
        <end position="72"/>
    </location>
</feature>
<feature type="transmembrane region" description="Helical" evidence="1">
    <location>
        <begin position="208"/>
        <end position="228"/>
    </location>
</feature>
<dbReference type="PANTHER" id="PTHR37308:SF1">
    <property type="entry name" value="POLYPRENYL-PHOSPHATE TRANSPORTER"/>
    <property type="match status" value="1"/>
</dbReference>
<keyword evidence="1" id="KW-0472">Membrane</keyword>
<dbReference type="PANTHER" id="PTHR37308">
    <property type="entry name" value="INTEGRAL MEMBRANE PROTEIN"/>
    <property type="match status" value="1"/>
</dbReference>
<evidence type="ECO:0000313" key="3">
    <source>
        <dbReference type="Proteomes" id="UP000051330"/>
    </source>
</evidence>
<protein>
    <submittedName>
        <fullName evidence="2">Membrane protein</fullName>
    </submittedName>
</protein>
<gene>
    <name evidence="2" type="ORF">FD09_GL002382</name>
</gene>
<feature type="transmembrane region" description="Helical" evidence="1">
    <location>
        <begin position="6"/>
        <end position="30"/>
    </location>
</feature>
<dbReference type="Proteomes" id="UP000051330">
    <property type="component" value="Unassembled WGS sequence"/>
</dbReference>
<feature type="transmembrane region" description="Helical" evidence="1">
    <location>
        <begin position="108"/>
        <end position="125"/>
    </location>
</feature>
<dbReference type="AlphaFoldDB" id="A0A0R1N7L8"/>
<feature type="transmembrane region" description="Helical" evidence="1">
    <location>
        <begin position="145"/>
        <end position="172"/>
    </location>
</feature>
<keyword evidence="3" id="KW-1185">Reference proteome</keyword>
<proteinExistence type="predicted"/>
<keyword evidence="1" id="KW-0812">Transmembrane</keyword>
<dbReference type="Pfam" id="PF04018">
    <property type="entry name" value="VCA0040-like"/>
    <property type="match status" value="1"/>
</dbReference>
<dbReference type="PATRIC" id="fig|1423792.3.peg.2428"/>
<dbReference type="InterPro" id="IPR007163">
    <property type="entry name" value="VCA0040-like"/>
</dbReference>
<sequence length="307" mass="33037">MNIIKGFLIGIALVVPGLSGSIFAVVVGVYEPLLASINHFRSNPRQNLRLLVPIAIGVVIGILASTKLVLYLTEIYPILAYAFFTGLVLGVIPFVWKKMRQIPFKPVYVLLPLAGFSIIWLLAQLGESASTATVAIRQVNGFPDIAMLLFAGLFSVSLMAIPGISGSIMLMVINQYGTVYHAVSQLTDAAGLLLRGDNAGWGMISQGLLILLPFMIGAAIGLVLIAKLMEWLLKHFPAQVYFAVLGVVAAAIVILLDTGVLPPFATLPTNQWLIQIILAIVLTILGILSALFFDKPEEKVAEDVETM</sequence>